<dbReference type="PANTHER" id="PTHR30438:SF2">
    <property type="entry name" value="MEMBRANE PROTEIN"/>
    <property type="match status" value="1"/>
</dbReference>
<dbReference type="OrthoDB" id="9778236at2"/>
<reference evidence="2 3" key="1">
    <citation type="submission" date="2019-03" db="EMBL/GenBank/DDBJ databases">
        <title>Comparative insights into the high quality Complete genome sequence of highly metal resistant Cupriavidus metallidurans strain BS1 isolated from a gold-copper mine.</title>
        <authorList>
            <person name="Mazhar H.S."/>
            <person name="Rensing C."/>
        </authorList>
    </citation>
    <scope>NUCLEOTIDE SEQUENCE [LARGE SCALE GENOMIC DNA]</scope>
    <source>
        <strain evidence="2 3">BS1</strain>
    </source>
</reference>
<evidence type="ECO:0000313" key="3">
    <source>
        <dbReference type="Proteomes" id="UP000253772"/>
    </source>
</evidence>
<dbReference type="AlphaFoldDB" id="A0A482IQY0"/>
<proteinExistence type="predicted"/>
<dbReference type="Gene3D" id="2.40.50.100">
    <property type="match status" value="1"/>
</dbReference>
<evidence type="ECO:0000256" key="1">
    <source>
        <dbReference type="SAM" id="Coils"/>
    </source>
</evidence>
<dbReference type="Proteomes" id="UP000253772">
    <property type="component" value="Chromosome c1"/>
</dbReference>
<keyword evidence="1" id="KW-0175">Coiled coil</keyword>
<dbReference type="SUPFAM" id="SSF111369">
    <property type="entry name" value="HlyD-like secretion proteins"/>
    <property type="match status" value="1"/>
</dbReference>
<dbReference type="GO" id="GO:0005886">
    <property type="term" value="C:plasma membrane"/>
    <property type="evidence" value="ECO:0007669"/>
    <property type="project" value="TreeGrafter"/>
</dbReference>
<dbReference type="EMBL" id="CP037900">
    <property type="protein sequence ID" value="QBP09937.1"/>
    <property type="molecule type" value="Genomic_DNA"/>
</dbReference>
<gene>
    <name evidence="2" type="ORF">DDF84_009260</name>
</gene>
<evidence type="ECO:0000313" key="2">
    <source>
        <dbReference type="EMBL" id="QBP09937.1"/>
    </source>
</evidence>
<accession>A0A482IQY0</accession>
<sequence length="326" mass="35417">MKNKLRWGLLALFIVLLAAVVLWWRYGRGERWPAEIAHANGRLEMARVDLAVKYGGRVIELPVHEGDVLAAGAIVARQDDAELRAQLEAATAARARAADAAQRAQAETNARIARQRLARLEWSETTKLFNEGQVSAVERDRRRIALDGEQAGVDAARAALGEARATVAESDAQVTRLKAVLAETTVLAPLAGRVEYRVVEIGTVLPPGGRVVSLLNPDDIYFTVFLPAPQAGRLAIGAPARIVLDAFPGEVIPARIGYVAAEAQFTPKYVETEGERAKLMYRIKLQLPVEVARKLAARLKAGMTGDGYVRLDPAKPWPATLALRGE</sequence>
<dbReference type="RefSeq" id="WP_024570233.1">
    <property type="nucleotide sequence ID" value="NZ_CP037900.1"/>
</dbReference>
<dbReference type="Gene3D" id="2.40.30.170">
    <property type="match status" value="1"/>
</dbReference>
<dbReference type="PANTHER" id="PTHR30438">
    <property type="entry name" value="36 KDA ANTIGEN-RELATED"/>
    <property type="match status" value="1"/>
</dbReference>
<organism evidence="2 3">
    <name type="scientific">Cupriavidus metallidurans</name>
    <dbReference type="NCBI Taxonomy" id="119219"/>
    <lineage>
        <taxon>Bacteria</taxon>
        <taxon>Pseudomonadati</taxon>
        <taxon>Pseudomonadota</taxon>
        <taxon>Betaproteobacteria</taxon>
        <taxon>Burkholderiales</taxon>
        <taxon>Burkholderiaceae</taxon>
        <taxon>Cupriavidus</taxon>
    </lineage>
</organism>
<protein>
    <submittedName>
        <fullName evidence="2">HlyD family efflux transporter periplasmic adaptor subunit</fullName>
    </submittedName>
</protein>
<feature type="coiled-coil region" evidence="1">
    <location>
        <begin position="87"/>
        <end position="123"/>
    </location>
</feature>
<name>A0A482IQY0_9BURK</name>